<dbReference type="Gene3D" id="1.10.357.10">
    <property type="entry name" value="Tetracycline Repressor, domain 2"/>
    <property type="match status" value="1"/>
</dbReference>
<dbReference type="PANTHER" id="PTHR30055">
    <property type="entry name" value="HTH-TYPE TRANSCRIPTIONAL REGULATOR RUTR"/>
    <property type="match status" value="1"/>
</dbReference>
<dbReference type="InterPro" id="IPR009057">
    <property type="entry name" value="Homeodomain-like_sf"/>
</dbReference>
<dbReference type="RefSeq" id="WP_344677585.1">
    <property type="nucleotide sequence ID" value="NZ_BAAAUX010000002.1"/>
</dbReference>
<evidence type="ECO:0000256" key="3">
    <source>
        <dbReference type="ARBA" id="ARBA00023163"/>
    </source>
</evidence>
<dbReference type="Proteomes" id="UP001500979">
    <property type="component" value="Unassembled WGS sequence"/>
</dbReference>
<evidence type="ECO:0000313" key="7">
    <source>
        <dbReference type="Proteomes" id="UP001500979"/>
    </source>
</evidence>
<keyword evidence="3" id="KW-0804">Transcription</keyword>
<dbReference type="EMBL" id="BAAAUX010000002">
    <property type="protein sequence ID" value="GAA2775202.1"/>
    <property type="molecule type" value="Genomic_DNA"/>
</dbReference>
<accession>A0ABN3V2P9</accession>
<dbReference type="SUPFAM" id="SSF48498">
    <property type="entry name" value="Tetracyclin repressor-like, C-terminal domain"/>
    <property type="match status" value="1"/>
</dbReference>
<keyword evidence="7" id="KW-1185">Reference proteome</keyword>
<evidence type="ECO:0000256" key="4">
    <source>
        <dbReference type="PROSITE-ProRule" id="PRU00335"/>
    </source>
</evidence>
<dbReference type="SUPFAM" id="SSF46689">
    <property type="entry name" value="Homeodomain-like"/>
    <property type="match status" value="1"/>
</dbReference>
<gene>
    <name evidence="6" type="ORF">GCM10010470_04110</name>
</gene>
<reference evidence="6 7" key="1">
    <citation type="journal article" date="2019" name="Int. J. Syst. Evol. Microbiol.">
        <title>The Global Catalogue of Microorganisms (GCM) 10K type strain sequencing project: providing services to taxonomists for standard genome sequencing and annotation.</title>
        <authorList>
            <consortium name="The Broad Institute Genomics Platform"/>
            <consortium name="The Broad Institute Genome Sequencing Center for Infectious Disease"/>
            <person name="Wu L."/>
            <person name="Ma J."/>
        </authorList>
    </citation>
    <scope>NUCLEOTIDE SEQUENCE [LARGE SCALE GENOMIC DNA]</scope>
    <source>
        <strain evidence="6 7">JCM 9383</strain>
    </source>
</reference>
<feature type="domain" description="HTH tetR-type" evidence="5">
    <location>
        <begin position="8"/>
        <end position="68"/>
    </location>
</feature>
<dbReference type="InterPro" id="IPR041583">
    <property type="entry name" value="TetR_C_31"/>
</dbReference>
<sequence length="189" mass="20465">MTKSGRGDRRREQFVDVGVELLTEGGWQAVTTRAVAERAGANLGLIHYHFGGVANLHTAIARRAGELVINPVLAELFEAADETAALDAVRRLLPATTGDPGITRLAAELVSGATRDPALREVFRDQLRQAREDIAERLGRAHPDWPERRRTGAATLAAALLDGLMLHRMIDPDTPVDPALDALAELVRS</sequence>
<name>A0ABN3V2P9_9PSEU</name>
<keyword evidence="2 4" id="KW-0238">DNA-binding</keyword>
<protein>
    <submittedName>
        <fullName evidence="6">TetR family transcriptional regulator</fullName>
    </submittedName>
</protein>
<keyword evidence="1" id="KW-0805">Transcription regulation</keyword>
<feature type="DNA-binding region" description="H-T-H motif" evidence="4">
    <location>
        <begin position="31"/>
        <end position="50"/>
    </location>
</feature>
<dbReference type="PANTHER" id="PTHR30055:SF234">
    <property type="entry name" value="HTH-TYPE TRANSCRIPTIONAL REGULATOR BETI"/>
    <property type="match status" value="1"/>
</dbReference>
<evidence type="ECO:0000256" key="2">
    <source>
        <dbReference type="ARBA" id="ARBA00023125"/>
    </source>
</evidence>
<dbReference type="InterPro" id="IPR001647">
    <property type="entry name" value="HTH_TetR"/>
</dbReference>
<evidence type="ECO:0000313" key="6">
    <source>
        <dbReference type="EMBL" id="GAA2775202.1"/>
    </source>
</evidence>
<dbReference type="Pfam" id="PF17940">
    <property type="entry name" value="TetR_C_31"/>
    <property type="match status" value="1"/>
</dbReference>
<proteinExistence type="predicted"/>
<dbReference type="InterPro" id="IPR036271">
    <property type="entry name" value="Tet_transcr_reg_TetR-rel_C_sf"/>
</dbReference>
<evidence type="ECO:0000259" key="5">
    <source>
        <dbReference type="PROSITE" id="PS50977"/>
    </source>
</evidence>
<comment type="caution">
    <text evidence="6">The sequence shown here is derived from an EMBL/GenBank/DDBJ whole genome shotgun (WGS) entry which is preliminary data.</text>
</comment>
<organism evidence="6 7">
    <name type="scientific">Saccharopolyspora taberi</name>
    <dbReference type="NCBI Taxonomy" id="60895"/>
    <lineage>
        <taxon>Bacteria</taxon>
        <taxon>Bacillati</taxon>
        <taxon>Actinomycetota</taxon>
        <taxon>Actinomycetes</taxon>
        <taxon>Pseudonocardiales</taxon>
        <taxon>Pseudonocardiaceae</taxon>
        <taxon>Saccharopolyspora</taxon>
    </lineage>
</organism>
<dbReference type="PROSITE" id="PS50977">
    <property type="entry name" value="HTH_TETR_2"/>
    <property type="match status" value="1"/>
</dbReference>
<dbReference type="InterPro" id="IPR050109">
    <property type="entry name" value="HTH-type_TetR-like_transc_reg"/>
</dbReference>
<evidence type="ECO:0000256" key="1">
    <source>
        <dbReference type="ARBA" id="ARBA00023015"/>
    </source>
</evidence>
<dbReference type="Pfam" id="PF00440">
    <property type="entry name" value="TetR_N"/>
    <property type="match status" value="1"/>
</dbReference>